<evidence type="ECO:0000259" key="1">
    <source>
        <dbReference type="PROSITE" id="PS51820"/>
    </source>
</evidence>
<reference evidence="3" key="1">
    <citation type="submission" date="2017-05" db="EMBL/GenBank/DDBJ databases">
        <authorList>
            <person name="Rodrigo-Torres L."/>
            <person name="Arahal R. D."/>
            <person name="Lucena T."/>
        </authorList>
    </citation>
    <scope>NUCLEOTIDE SEQUENCE [LARGE SCALE GENOMIC DNA]</scope>
    <source>
        <strain evidence="3">CECT 8649</strain>
    </source>
</reference>
<gene>
    <name evidence="2" type="ORF">TRP8649_02242</name>
</gene>
<dbReference type="InterPro" id="IPR037524">
    <property type="entry name" value="PA14/GLEYA"/>
</dbReference>
<keyword evidence="3" id="KW-1185">Reference proteome</keyword>
<organism evidence="2 3">
    <name type="scientific">Pelagimonas phthalicica</name>
    <dbReference type="NCBI Taxonomy" id="1037362"/>
    <lineage>
        <taxon>Bacteria</taxon>
        <taxon>Pseudomonadati</taxon>
        <taxon>Pseudomonadota</taxon>
        <taxon>Alphaproteobacteria</taxon>
        <taxon>Rhodobacterales</taxon>
        <taxon>Roseobacteraceae</taxon>
        <taxon>Pelagimonas</taxon>
    </lineage>
</organism>
<dbReference type="Gene3D" id="3.90.182.10">
    <property type="entry name" value="Toxin - Anthrax Protective Antigen,domain 1"/>
    <property type="match status" value="1"/>
</dbReference>
<dbReference type="SUPFAM" id="SSF56988">
    <property type="entry name" value="Anthrax protective antigen"/>
    <property type="match status" value="1"/>
</dbReference>
<sequence length="116" mass="12582">MASSTPPEGNSPLMATHMSAQYDRLLQSPRGGTYSFTLEADEQARVLVNGMVLMDSIGADQEVQTKQLNLAPGNHHIQLRYRDHEGAANLRLSVGESQANSNLLEIAQYGSKATVI</sequence>
<dbReference type="Pfam" id="PF07691">
    <property type="entry name" value="PA14"/>
    <property type="match status" value="1"/>
</dbReference>
<proteinExistence type="predicted"/>
<dbReference type="PROSITE" id="PS51820">
    <property type="entry name" value="PA14"/>
    <property type="match status" value="1"/>
</dbReference>
<evidence type="ECO:0000313" key="2">
    <source>
        <dbReference type="EMBL" id="SMX28129.1"/>
    </source>
</evidence>
<dbReference type="InterPro" id="IPR011658">
    <property type="entry name" value="PA14_dom"/>
</dbReference>
<accession>A0A238JC16</accession>
<dbReference type="RefSeq" id="WP_166652735.1">
    <property type="nucleotide sequence ID" value="NZ_FXXP01000002.1"/>
</dbReference>
<protein>
    <submittedName>
        <fullName evidence="2">PA14 domain protein</fullName>
    </submittedName>
</protein>
<dbReference type="Proteomes" id="UP000225972">
    <property type="component" value="Unassembled WGS sequence"/>
</dbReference>
<dbReference type="EMBL" id="FXXP01000002">
    <property type="protein sequence ID" value="SMX28129.1"/>
    <property type="molecule type" value="Genomic_DNA"/>
</dbReference>
<dbReference type="AlphaFoldDB" id="A0A238JC16"/>
<name>A0A238JC16_9RHOB</name>
<evidence type="ECO:0000313" key="3">
    <source>
        <dbReference type="Proteomes" id="UP000225972"/>
    </source>
</evidence>
<feature type="domain" description="PA14" evidence="1">
    <location>
        <begin position="1"/>
        <end position="108"/>
    </location>
</feature>